<dbReference type="Gene3D" id="2.130.10.80">
    <property type="entry name" value="Galactose oxidase/kelch, beta-propeller"/>
    <property type="match status" value="1"/>
</dbReference>
<dbReference type="InterPro" id="IPR015202">
    <property type="entry name" value="GO-like_E_set"/>
</dbReference>
<feature type="signal peptide" evidence="2">
    <location>
        <begin position="1"/>
        <end position="16"/>
    </location>
</feature>
<dbReference type="PANTHER" id="PTHR32208:SF21">
    <property type="entry name" value="LOW QUALITY PROTEIN: ALDEHYDE OXIDASE GLOX-LIKE"/>
    <property type="match status" value="1"/>
</dbReference>
<evidence type="ECO:0000313" key="5">
    <source>
        <dbReference type="EMBL" id="KAI3432794.1"/>
    </source>
</evidence>
<comment type="caution">
    <text evidence="5">The sequence shown here is derived from an EMBL/GenBank/DDBJ whole genome shotgun (WGS) entry which is preliminary data.</text>
</comment>
<dbReference type="InterPro" id="IPR013783">
    <property type="entry name" value="Ig-like_fold"/>
</dbReference>
<dbReference type="Pfam" id="PF09118">
    <property type="entry name" value="GO-like_E_set"/>
    <property type="match status" value="1"/>
</dbReference>
<dbReference type="InterPro" id="IPR009880">
    <property type="entry name" value="Glyoxal_oxidase_N"/>
</dbReference>
<dbReference type="SUPFAM" id="SSF50965">
    <property type="entry name" value="Galactose oxidase, central domain"/>
    <property type="match status" value="1"/>
</dbReference>
<dbReference type="EMBL" id="SIDB01000005">
    <property type="protein sequence ID" value="KAI3432794.1"/>
    <property type="molecule type" value="Genomic_DNA"/>
</dbReference>
<dbReference type="InterPro" id="IPR014756">
    <property type="entry name" value="Ig_E-set"/>
</dbReference>
<feature type="domain" description="Glyoxal oxidase N-terminal" evidence="3">
    <location>
        <begin position="148"/>
        <end position="409"/>
    </location>
</feature>
<proteinExistence type="predicted"/>
<organism evidence="5 6">
    <name type="scientific">Chlorella vulgaris</name>
    <name type="common">Green alga</name>
    <dbReference type="NCBI Taxonomy" id="3077"/>
    <lineage>
        <taxon>Eukaryota</taxon>
        <taxon>Viridiplantae</taxon>
        <taxon>Chlorophyta</taxon>
        <taxon>core chlorophytes</taxon>
        <taxon>Trebouxiophyceae</taxon>
        <taxon>Chlorellales</taxon>
        <taxon>Chlorellaceae</taxon>
        <taxon>Chlorella clade</taxon>
        <taxon>Chlorella</taxon>
    </lineage>
</organism>
<accession>A0A9D4TRT0</accession>
<name>A0A9D4TRT0_CHLVU</name>
<evidence type="ECO:0000313" key="6">
    <source>
        <dbReference type="Proteomes" id="UP001055712"/>
    </source>
</evidence>
<dbReference type="OrthoDB" id="2019572at2759"/>
<dbReference type="Pfam" id="PF07250">
    <property type="entry name" value="Glyoxal_oxid_N"/>
    <property type="match status" value="1"/>
</dbReference>
<dbReference type="AlphaFoldDB" id="A0A9D4TRT0"/>
<feature type="chain" id="PRO_5039698885" evidence="2">
    <location>
        <begin position="17"/>
        <end position="618"/>
    </location>
</feature>
<sequence length="618" mass="66656">MAVQCWAVVLLRVVLSTHLTARAAPLPYPGVAPTVPKDGSGWMFNLSTSPWVSVGPALGYQPGAQAQAVSASAAGNDTGVVVAAARGSFASGGSTRTVFIYAALMKNGVVLGWANGYPEWGQYITAVYYKEGRTSTINGRCGIHGCENAFCAAHVSTHQDKLLVFGGHNDYTHMDSFRMWDNKRHVLTLAGRAWPFRLASRRWYPSAVTLPNGLVLLMGGVTHSGRAEYGYDRQYNNPTYCTYNPNTRRFSRDKSDAAAQLSATFPINTYPHLIVLPDGGLVVSAGSTLVKYRLIGGDTLRKAFSYPNRPHPPWSYPQTGIGIMLPIAPPWKRVEFLAAGGTSKDRATQTTPASDKAHVITLTSGRAATWRSVGPMPYRRVMGDGLVLCDGTVGFFNGAQRGFAGWHADRVRRTYDFGGGRGKYQCRPGFCSRASGFIYEPVIYTPCGQNGRLATADCRGVWSRKGSLAQMRGRPRMYHSNAVLLPSCKVMLAGSDVTGGTDAELWSPPYLSLPRPTMGRVPTSLKPGATFSVTYSSSTPVNRALLQRTATHTHSLGFDARALWLQVVSNIPSSRGGTLRLRLPSSSTQIPPGLYMLTILTARGGPSNGAIMSVCPTC</sequence>
<evidence type="ECO:0000256" key="2">
    <source>
        <dbReference type="SAM" id="SignalP"/>
    </source>
</evidence>
<dbReference type="PANTHER" id="PTHR32208">
    <property type="entry name" value="SECRETED PROTEIN-RELATED"/>
    <property type="match status" value="1"/>
</dbReference>
<gene>
    <name evidence="5" type="ORF">D9Q98_010378</name>
</gene>
<dbReference type="Gene3D" id="2.60.40.10">
    <property type="entry name" value="Immunoglobulins"/>
    <property type="match status" value="1"/>
</dbReference>
<dbReference type="SUPFAM" id="SSF81296">
    <property type="entry name" value="E set domains"/>
    <property type="match status" value="1"/>
</dbReference>
<protein>
    <submittedName>
        <fullName evidence="5">Uncharacterized protein</fullName>
    </submittedName>
</protein>
<dbReference type="InterPro" id="IPR037293">
    <property type="entry name" value="Gal_Oxidase_central_sf"/>
</dbReference>
<keyword evidence="6" id="KW-1185">Reference proteome</keyword>
<dbReference type="InterPro" id="IPR011043">
    <property type="entry name" value="Gal_Oxase/kelch_b-propeller"/>
</dbReference>
<keyword evidence="1 2" id="KW-0732">Signal</keyword>
<evidence type="ECO:0000259" key="4">
    <source>
        <dbReference type="Pfam" id="PF09118"/>
    </source>
</evidence>
<evidence type="ECO:0000259" key="3">
    <source>
        <dbReference type="Pfam" id="PF07250"/>
    </source>
</evidence>
<reference evidence="5" key="1">
    <citation type="journal article" date="2019" name="Plant J.">
        <title>Chlorella vulgaris genome assembly and annotation reveals the molecular basis for metabolic acclimation to high light conditions.</title>
        <authorList>
            <person name="Cecchin M."/>
            <person name="Marcolungo L."/>
            <person name="Rossato M."/>
            <person name="Girolomoni L."/>
            <person name="Cosentino E."/>
            <person name="Cuine S."/>
            <person name="Li-Beisson Y."/>
            <person name="Delledonne M."/>
            <person name="Ballottari M."/>
        </authorList>
    </citation>
    <scope>NUCLEOTIDE SEQUENCE</scope>
    <source>
        <strain evidence="5">211/11P</strain>
    </source>
</reference>
<dbReference type="Proteomes" id="UP001055712">
    <property type="component" value="Unassembled WGS sequence"/>
</dbReference>
<reference evidence="5" key="2">
    <citation type="submission" date="2020-11" db="EMBL/GenBank/DDBJ databases">
        <authorList>
            <person name="Cecchin M."/>
            <person name="Marcolungo L."/>
            <person name="Rossato M."/>
            <person name="Girolomoni L."/>
            <person name="Cosentino E."/>
            <person name="Cuine S."/>
            <person name="Li-Beisson Y."/>
            <person name="Delledonne M."/>
            <person name="Ballottari M."/>
        </authorList>
    </citation>
    <scope>NUCLEOTIDE SEQUENCE</scope>
    <source>
        <strain evidence="5">211/11P</strain>
        <tissue evidence="5">Whole cell</tissue>
    </source>
</reference>
<evidence type="ECO:0000256" key="1">
    <source>
        <dbReference type="ARBA" id="ARBA00022729"/>
    </source>
</evidence>
<feature type="domain" description="Galactose oxidase-like Early set" evidence="4">
    <location>
        <begin position="515"/>
        <end position="613"/>
    </location>
</feature>